<evidence type="ECO:0000259" key="6">
    <source>
        <dbReference type="PROSITE" id="PS50878"/>
    </source>
</evidence>
<feature type="domain" description="Reverse transcriptase" evidence="6">
    <location>
        <begin position="1"/>
        <end position="174"/>
    </location>
</feature>
<dbReference type="EMBL" id="JBFDAA010000002">
    <property type="protein sequence ID" value="KAL1140056.1"/>
    <property type="molecule type" value="Genomic_DNA"/>
</dbReference>
<sequence>MWQSKSCEQGMPKVLRKYSAGKTRERIEDTWPSFVPKLPAAHFPTGVGNKLQVVKARMTSDRVCGIFSHKGKNDPSPYLKANILGHTFQGLLDSGATKTIIGQYASDILNRFLPELEPYVFVYLDDIVICSATFGDHVHILERVFRKLKEAGLTLNKEKCQFCRPELKYLGYVVDKTGLKVEAEKLECVKGLMVEGGALWKRVAWKDDNPWRLVVPKEKRAEVMRENHLGNFKTRCRILERCYWPGMRTDIAKYVAK</sequence>
<dbReference type="InterPro" id="IPR041588">
    <property type="entry name" value="Integrase_H2C2"/>
</dbReference>
<dbReference type="Pfam" id="PF17921">
    <property type="entry name" value="Integrase_H2C2"/>
    <property type="match status" value="1"/>
</dbReference>
<dbReference type="InterPro" id="IPR050951">
    <property type="entry name" value="Retrovirus_Pol_polyprotein"/>
</dbReference>
<gene>
    <name evidence="7" type="ORF">AAG570_007033</name>
</gene>
<dbReference type="GO" id="GO:0004519">
    <property type="term" value="F:endonuclease activity"/>
    <property type="evidence" value="ECO:0007669"/>
    <property type="project" value="UniProtKB-KW"/>
</dbReference>
<dbReference type="FunFam" id="3.30.70.270:FF:000003">
    <property type="entry name" value="Transposon Ty3-G Gag-Pol polyprotein"/>
    <property type="match status" value="1"/>
</dbReference>
<dbReference type="SUPFAM" id="SSF56672">
    <property type="entry name" value="DNA/RNA polymerases"/>
    <property type="match status" value="1"/>
</dbReference>
<keyword evidence="5" id="KW-0255">Endonuclease</keyword>
<evidence type="ECO:0000256" key="4">
    <source>
        <dbReference type="ARBA" id="ARBA00022722"/>
    </source>
</evidence>
<evidence type="ECO:0000313" key="7">
    <source>
        <dbReference type="EMBL" id="KAL1140056.1"/>
    </source>
</evidence>
<accession>A0ABD0YVT3</accession>
<proteinExistence type="predicted"/>
<evidence type="ECO:0000256" key="2">
    <source>
        <dbReference type="ARBA" id="ARBA00022679"/>
    </source>
</evidence>
<dbReference type="PROSITE" id="PS00141">
    <property type="entry name" value="ASP_PROTEASE"/>
    <property type="match status" value="1"/>
</dbReference>
<dbReference type="Gene3D" id="1.10.340.70">
    <property type="match status" value="1"/>
</dbReference>
<keyword evidence="2" id="KW-0808">Transferase</keyword>
<evidence type="ECO:0000256" key="5">
    <source>
        <dbReference type="ARBA" id="ARBA00022759"/>
    </source>
</evidence>
<dbReference type="AlphaFoldDB" id="A0ABD0YVT3"/>
<evidence type="ECO:0000313" key="8">
    <source>
        <dbReference type="Proteomes" id="UP001558652"/>
    </source>
</evidence>
<dbReference type="EC" id="2.7.7.49" evidence="1"/>
<comment type="caution">
    <text evidence="7">The sequence shown here is derived from an EMBL/GenBank/DDBJ whole genome shotgun (WGS) entry which is preliminary data.</text>
</comment>
<dbReference type="Proteomes" id="UP001558652">
    <property type="component" value="Unassembled WGS sequence"/>
</dbReference>
<reference evidence="7 8" key="1">
    <citation type="submission" date="2024-07" db="EMBL/GenBank/DDBJ databases">
        <title>Chromosome-level genome assembly of the water stick insect Ranatra chinensis (Heteroptera: Nepidae).</title>
        <authorList>
            <person name="Liu X."/>
        </authorList>
    </citation>
    <scope>NUCLEOTIDE SEQUENCE [LARGE SCALE GENOMIC DNA]</scope>
    <source>
        <strain evidence="7">Cailab_2021Rc</strain>
        <tissue evidence="7">Muscle</tissue>
    </source>
</reference>
<dbReference type="PROSITE" id="PS50878">
    <property type="entry name" value="RT_POL"/>
    <property type="match status" value="1"/>
</dbReference>
<name>A0ABD0YVT3_9HEMI</name>
<dbReference type="PANTHER" id="PTHR37984">
    <property type="entry name" value="PROTEIN CBG26694"/>
    <property type="match status" value="1"/>
</dbReference>
<dbReference type="InterPro" id="IPR001969">
    <property type="entry name" value="Aspartic_peptidase_AS"/>
</dbReference>
<dbReference type="Pfam" id="PF00078">
    <property type="entry name" value="RVT_1"/>
    <property type="match status" value="1"/>
</dbReference>
<evidence type="ECO:0000256" key="3">
    <source>
        <dbReference type="ARBA" id="ARBA00022695"/>
    </source>
</evidence>
<protein>
    <recommendedName>
        <fullName evidence="1">RNA-directed DNA polymerase</fullName>
        <ecNumber evidence="1">2.7.7.49</ecNumber>
    </recommendedName>
</protein>
<dbReference type="SUPFAM" id="SSF50630">
    <property type="entry name" value="Acid proteases"/>
    <property type="match status" value="1"/>
</dbReference>
<dbReference type="InterPro" id="IPR021109">
    <property type="entry name" value="Peptidase_aspartic_dom_sf"/>
</dbReference>
<evidence type="ECO:0000256" key="1">
    <source>
        <dbReference type="ARBA" id="ARBA00012493"/>
    </source>
</evidence>
<keyword evidence="4" id="KW-0540">Nuclease</keyword>
<dbReference type="PANTHER" id="PTHR37984:SF5">
    <property type="entry name" value="PROTEIN NYNRIN-LIKE"/>
    <property type="match status" value="1"/>
</dbReference>
<dbReference type="Gene3D" id="3.30.70.270">
    <property type="match status" value="1"/>
</dbReference>
<dbReference type="GO" id="GO:0003964">
    <property type="term" value="F:RNA-directed DNA polymerase activity"/>
    <property type="evidence" value="ECO:0007669"/>
    <property type="project" value="UniProtKB-EC"/>
</dbReference>
<dbReference type="InterPro" id="IPR000477">
    <property type="entry name" value="RT_dom"/>
</dbReference>
<organism evidence="7 8">
    <name type="scientific">Ranatra chinensis</name>
    <dbReference type="NCBI Taxonomy" id="642074"/>
    <lineage>
        <taxon>Eukaryota</taxon>
        <taxon>Metazoa</taxon>
        <taxon>Ecdysozoa</taxon>
        <taxon>Arthropoda</taxon>
        <taxon>Hexapoda</taxon>
        <taxon>Insecta</taxon>
        <taxon>Pterygota</taxon>
        <taxon>Neoptera</taxon>
        <taxon>Paraneoptera</taxon>
        <taxon>Hemiptera</taxon>
        <taxon>Heteroptera</taxon>
        <taxon>Panheteroptera</taxon>
        <taxon>Nepomorpha</taxon>
        <taxon>Nepidae</taxon>
        <taxon>Ranatrinae</taxon>
        <taxon>Ranatra</taxon>
    </lineage>
</organism>
<dbReference type="InterPro" id="IPR043502">
    <property type="entry name" value="DNA/RNA_pol_sf"/>
</dbReference>
<keyword evidence="8" id="KW-1185">Reference proteome</keyword>
<dbReference type="CDD" id="cd01647">
    <property type="entry name" value="RT_LTR"/>
    <property type="match status" value="1"/>
</dbReference>
<keyword evidence="3" id="KW-0548">Nucleotidyltransferase</keyword>
<dbReference type="InterPro" id="IPR043128">
    <property type="entry name" value="Rev_trsase/Diguanyl_cyclase"/>
</dbReference>
<keyword evidence="5" id="KW-0378">Hydrolase</keyword>